<gene>
    <name evidence="2" type="ORF">GCM10009098_34560</name>
</gene>
<dbReference type="RefSeq" id="WP_226768096.1">
    <property type="nucleotide sequence ID" value="NZ_BAAAEO010000006.1"/>
</dbReference>
<evidence type="ECO:0008006" key="4">
    <source>
        <dbReference type="Google" id="ProtNLM"/>
    </source>
</evidence>
<feature type="signal peptide" evidence="1">
    <location>
        <begin position="1"/>
        <end position="23"/>
    </location>
</feature>
<dbReference type="EMBL" id="BAAAEO010000006">
    <property type="protein sequence ID" value="GAA0563508.1"/>
    <property type="molecule type" value="Genomic_DNA"/>
</dbReference>
<organism evidence="2 3">
    <name type="scientific">Rheinheimera aquimaris</name>
    <dbReference type="NCBI Taxonomy" id="412437"/>
    <lineage>
        <taxon>Bacteria</taxon>
        <taxon>Pseudomonadati</taxon>
        <taxon>Pseudomonadota</taxon>
        <taxon>Gammaproteobacteria</taxon>
        <taxon>Chromatiales</taxon>
        <taxon>Chromatiaceae</taxon>
        <taxon>Rheinheimera</taxon>
    </lineage>
</organism>
<evidence type="ECO:0000256" key="1">
    <source>
        <dbReference type="SAM" id="SignalP"/>
    </source>
</evidence>
<evidence type="ECO:0000313" key="2">
    <source>
        <dbReference type="EMBL" id="GAA0563508.1"/>
    </source>
</evidence>
<keyword evidence="1" id="KW-0732">Signal</keyword>
<sequence>MNSRWPRLGFIICLFLAASTALASSEQKLIFRSALDTPAAQYSQALLSEAYKAMGIPVEFITVPLGRSLIESNRGNLSGELARVLEATQSYPNLRAVPYVLFDTDVNLYVNQTKCAGCSLSTVNSVVYIRGAVILENMLQALPSDIKLIQAADTAAARQLYEQQKVDAALFVAYSLPEQPQGFDSMMQTLKTVPDYHMLHKRYQPLLQALAKTLFKLEADGTAARLRQQFGVASPKHQLQSLLSQPVAEFH</sequence>
<feature type="chain" id="PRO_5046649974" description="ABC transporter substrate-binding protein" evidence="1">
    <location>
        <begin position="24"/>
        <end position="251"/>
    </location>
</feature>
<reference evidence="3" key="1">
    <citation type="journal article" date="2019" name="Int. J. Syst. Evol. Microbiol.">
        <title>The Global Catalogue of Microorganisms (GCM) 10K type strain sequencing project: providing services to taxonomists for standard genome sequencing and annotation.</title>
        <authorList>
            <consortium name="The Broad Institute Genomics Platform"/>
            <consortium name="The Broad Institute Genome Sequencing Center for Infectious Disease"/>
            <person name="Wu L."/>
            <person name="Ma J."/>
        </authorList>
    </citation>
    <scope>NUCLEOTIDE SEQUENCE [LARGE SCALE GENOMIC DNA]</scope>
    <source>
        <strain evidence="3">JCM 14331</strain>
    </source>
</reference>
<proteinExistence type="predicted"/>
<dbReference type="SUPFAM" id="SSF53850">
    <property type="entry name" value="Periplasmic binding protein-like II"/>
    <property type="match status" value="1"/>
</dbReference>
<evidence type="ECO:0000313" key="3">
    <source>
        <dbReference type="Proteomes" id="UP001501169"/>
    </source>
</evidence>
<comment type="caution">
    <text evidence="2">The sequence shown here is derived from an EMBL/GenBank/DDBJ whole genome shotgun (WGS) entry which is preliminary data.</text>
</comment>
<dbReference type="Gene3D" id="3.40.190.10">
    <property type="entry name" value="Periplasmic binding protein-like II"/>
    <property type="match status" value="2"/>
</dbReference>
<dbReference type="Proteomes" id="UP001501169">
    <property type="component" value="Unassembled WGS sequence"/>
</dbReference>
<accession>A0ABP3PA92</accession>
<protein>
    <recommendedName>
        <fullName evidence="4">ABC transporter substrate-binding protein</fullName>
    </recommendedName>
</protein>
<name>A0ABP3PA92_9GAMM</name>
<keyword evidence="3" id="KW-1185">Reference proteome</keyword>